<dbReference type="Proteomes" id="UP000502996">
    <property type="component" value="Chromosome"/>
</dbReference>
<evidence type="ECO:0000313" key="2">
    <source>
        <dbReference type="EMBL" id="QIG42073.1"/>
    </source>
</evidence>
<organism evidence="2 3">
    <name type="scientific">Nocardioides anomalus</name>
    <dbReference type="NCBI Taxonomy" id="2712223"/>
    <lineage>
        <taxon>Bacteria</taxon>
        <taxon>Bacillati</taxon>
        <taxon>Actinomycetota</taxon>
        <taxon>Actinomycetes</taxon>
        <taxon>Propionibacteriales</taxon>
        <taxon>Nocardioidaceae</taxon>
        <taxon>Nocardioides</taxon>
    </lineage>
</organism>
<keyword evidence="3" id="KW-1185">Reference proteome</keyword>
<evidence type="ECO:0000313" key="3">
    <source>
        <dbReference type="Proteomes" id="UP000502996"/>
    </source>
</evidence>
<accession>A0A6G6WAA0</accession>
<dbReference type="AlphaFoldDB" id="A0A6G6WAA0"/>
<dbReference type="EMBL" id="CP049257">
    <property type="protein sequence ID" value="QIG42073.1"/>
    <property type="molecule type" value="Genomic_DNA"/>
</dbReference>
<dbReference type="KEGG" id="nano:G5V58_04170"/>
<dbReference type="RefSeq" id="WP_165229023.1">
    <property type="nucleotide sequence ID" value="NZ_CP049257.1"/>
</dbReference>
<feature type="region of interest" description="Disordered" evidence="1">
    <location>
        <begin position="1"/>
        <end position="20"/>
    </location>
</feature>
<evidence type="ECO:0000256" key="1">
    <source>
        <dbReference type="SAM" id="MobiDB-lite"/>
    </source>
</evidence>
<proteinExistence type="predicted"/>
<gene>
    <name evidence="2" type="ORF">G5V58_04170</name>
</gene>
<protein>
    <submittedName>
        <fullName evidence="2">Uncharacterized protein</fullName>
    </submittedName>
</protein>
<reference evidence="2 3" key="1">
    <citation type="submission" date="2020-02" db="EMBL/GenBank/DDBJ databases">
        <title>Full genome sequence of Nocardioides sp. R-3366.</title>
        <authorList>
            <person name="Im W.-T."/>
        </authorList>
    </citation>
    <scope>NUCLEOTIDE SEQUENCE [LARGE SCALE GENOMIC DNA]</scope>
    <source>
        <strain evidence="2 3">R-3366</strain>
    </source>
</reference>
<name>A0A6G6WAA0_9ACTN</name>
<sequence>MTDTAPRTPHGPTPPALPSITGSALLESRLLLAAVRQTLAAWLVRG</sequence>